<evidence type="ECO:0000256" key="1">
    <source>
        <dbReference type="SAM" id="MobiDB-lite"/>
    </source>
</evidence>
<sequence length="111" mass="10762">MADCSKAFTPTNMPVGPNYTMFLVDSTSAEVIAVSEEFEVKPIGSAYPPSSSSTPGGPTAAGGSAPQESGSSNGTSSSSSPKSGAASLTFSSQKGLALLAGVAGVAVASLL</sequence>
<gene>
    <name evidence="2" type="ORF">Clacol_004456</name>
</gene>
<comment type="caution">
    <text evidence="2">The sequence shown here is derived from an EMBL/GenBank/DDBJ whole genome shotgun (WGS) entry which is preliminary data.</text>
</comment>
<protein>
    <submittedName>
        <fullName evidence="2">Uncharacterized protein</fullName>
    </submittedName>
</protein>
<reference evidence="2" key="1">
    <citation type="submission" date="2021-10" db="EMBL/GenBank/DDBJ databases">
        <title>De novo Genome Assembly of Clathrus columnatus (Basidiomycota, Fungi) Using Illumina and Nanopore Sequence Data.</title>
        <authorList>
            <person name="Ogiso-Tanaka E."/>
            <person name="Itagaki H."/>
            <person name="Hosoya T."/>
            <person name="Hosaka K."/>
        </authorList>
    </citation>
    <scope>NUCLEOTIDE SEQUENCE</scope>
    <source>
        <strain evidence="2">MO-923</strain>
    </source>
</reference>
<feature type="compositionally biased region" description="Low complexity" evidence="1">
    <location>
        <begin position="44"/>
        <end position="87"/>
    </location>
</feature>
<dbReference type="EMBL" id="BPWL01000005">
    <property type="protein sequence ID" value="GJJ10230.1"/>
    <property type="molecule type" value="Genomic_DNA"/>
</dbReference>
<evidence type="ECO:0000313" key="3">
    <source>
        <dbReference type="Proteomes" id="UP001050691"/>
    </source>
</evidence>
<accession>A0AAV5A7H4</accession>
<organism evidence="2 3">
    <name type="scientific">Clathrus columnatus</name>
    <dbReference type="NCBI Taxonomy" id="1419009"/>
    <lineage>
        <taxon>Eukaryota</taxon>
        <taxon>Fungi</taxon>
        <taxon>Dikarya</taxon>
        <taxon>Basidiomycota</taxon>
        <taxon>Agaricomycotina</taxon>
        <taxon>Agaricomycetes</taxon>
        <taxon>Phallomycetidae</taxon>
        <taxon>Phallales</taxon>
        <taxon>Clathraceae</taxon>
        <taxon>Clathrus</taxon>
    </lineage>
</organism>
<keyword evidence="3" id="KW-1185">Reference proteome</keyword>
<dbReference type="AlphaFoldDB" id="A0AAV5A7H4"/>
<proteinExistence type="predicted"/>
<evidence type="ECO:0000313" key="2">
    <source>
        <dbReference type="EMBL" id="GJJ10230.1"/>
    </source>
</evidence>
<dbReference type="Proteomes" id="UP001050691">
    <property type="component" value="Unassembled WGS sequence"/>
</dbReference>
<name>A0AAV5A7H4_9AGAM</name>
<feature type="region of interest" description="Disordered" evidence="1">
    <location>
        <begin position="43"/>
        <end position="87"/>
    </location>
</feature>